<organism evidence="2 3">
    <name type="scientific">Vreelandella sulfidaeris</name>
    <dbReference type="NCBI Taxonomy" id="115553"/>
    <lineage>
        <taxon>Bacteria</taxon>
        <taxon>Pseudomonadati</taxon>
        <taxon>Pseudomonadota</taxon>
        <taxon>Gammaproteobacteria</taxon>
        <taxon>Oceanospirillales</taxon>
        <taxon>Halomonadaceae</taxon>
        <taxon>Vreelandella</taxon>
    </lineage>
</organism>
<proteinExistence type="predicted"/>
<keyword evidence="1" id="KW-0472">Membrane</keyword>
<name>A0A365TNG8_9GAMM</name>
<evidence type="ECO:0000313" key="2">
    <source>
        <dbReference type="EMBL" id="RBI67249.1"/>
    </source>
</evidence>
<dbReference type="AlphaFoldDB" id="A0A365TNG8"/>
<evidence type="ECO:0000256" key="1">
    <source>
        <dbReference type="SAM" id="Phobius"/>
    </source>
</evidence>
<evidence type="ECO:0008006" key="4">
    <source>
        <dbReference type="Google" id="ProtNLM"/>
    </source>
</evidence>
<keyword evidence="3" id="KW-1185">Reference proteome</keyword>
<evidence type="ECO:0000313" key="3">
    <source>
        <dbReference type="Proteomes" id="UP000252204"/>
    </source>
</evidence>
<dbReference type="RefSeq" id="WP_113269869.1">
    <property type="nucleotide sequence ID" value="NZ_QNTU01000006.1"/>
</dbReference>
<accession>A0A365TNG8</accession>
<dbReference type="Proteomes" id="UP000252204">
    <property type="component" value="Unassembled WGS sequence"/>
</dbReference>
<dbReference type="InterPro" id="IPR014942">
    <property type="entry name" value="AbiEii"/>
</dbReference>
<protein>
    <recommendedName>
        <fullName evidence="4">Nucleotidyl transferase AbiEii/AbiGii toxin family protein</fullName>
    </recommendedName>
</protein>
<dbReference type="OrthoDB" id="5508069at2"/>
<dbReference type="EMBL" id="QNTU01000006">
    <property type="protein sequence ID" value="RBI67249.1"/>
    <property type="molecule type" value="Genomic_DNA"/>
</dbReference>
<reference evidence="3" key="1">
    <citation type="submission" date="2018-06" db="EMBL/GenBank/DDBJ databases">
        <title>Whole genome sequencing of four bacterial strains from South Shetland trench revealing bio-synthetic gene clusters.</title>
        <authorList>
            <person name="Abdel-Mageed W.M."/>
            <person name="Lehri B."/>
            <person name="Jarmusch S."/>
            <person name="Miranda K."/>
            <person name="Goodfellow M."/>
            <person name="Jaspars M."/>
            <person name="Karlyshev A.V."/>
        </authorList>
    </citation>
    <scope>NUCLEOTIDE SEQUENCE [LARGE SCALE GENOMIC DNA]</scope>
    <source>
        <strain evidence="3">SST4</strain>
    </source>
</reference>
<keyword evidence="1" id="KW-1133">Transmembrane helix</keyword>
<feature type="transmembrane region" description="Helical" evidence="1">
    <location>
        <begin position="20"/>
        <end position="38"/>
    </location>
</feature>
<gene>
    <name evidence="2" type="ORF">DQ400_11390</name>
</gene>
<sequence>MDSKAAPHKRIVSILQKLDGTLLAYTYCVFAGGTAIALQMKDFRLSTDISFLCSSQEGYRQLRGLVSQHSMTGLSALFEENVAQLRMTRADAYGIRAILEVEGHVHLC</sequence>
<dbReference type="Pfam" id="PF08843">
    <property type="entry name" value="AbiEii"/>
    <property type="match status" value="1"/>
</dbReference>
<comment type="caution">
    <text evidence="2">The sequence shown here is derived from an EMBL/GenBank/DDBJ whole genome shotgun (WGS) entry which is preliminary data.</text>
</comment>
<keyword evidence="1" id="KW-0812">Transmembrane</keyword>